<organism evidence="1 2">
    <name type="scientific">Paraburkholderia piptadeniae</name>
    <dbReference type="NCBI Taxonomy" id="1701573"/>
    <lineage>
        <taxon>Bacteria</taxon>
        <taxon>Pseudomonadati</taxon>
        <taxon>Pseudomonadota</taxon>
        <taxon>Betaproteobacteria</taxon>
        <taxon>Burkholderiales</taxon>
        <taxon>Burkholderiaceae</taxon>
        <taxon>Paraburkholderia</taxon>
    </lineage>
</organism>
<comment type="caution">
    <text evidence="1">The sequence shown here is derived from an EMBL/GenBank/DDBJ whole genome shotgun (WGS) entry which is preliminary data.</text>
</comment>
<accession>A0A1N7RZB6</accession>
<evidence type="ECO:0000313" key="1">
    <source>
        <dbReference type="EMBL" id="SIT40065.1"/>
    </source>
</evidence>
<gene>
    <name evidence="1" type="ORF">BN2476_230370</name>
</gene>
<name>A0A1N7RZB6_9BURK</name>
<keyword evidence="2" id="KW-1185">Reference proteome</keyword>
<protein>
    <submittedName>
        <fullName evidence="1">Uncharacterized protein</fullName>
    </submittedName>
</protein>
<dbReference type="Proteomes" id="UP000195569">
    <property type="component" value="Unassembled WGS sequence"/>
</dbReference>
<dbReference type="AlphaFoldDB" id="A0A1N7RZB6"/>
<sequence>MKYACLLAKAFTLLFTFKIETGVKDVYIMVVYHERHYPISAPQLPPCLHSCECERFLRTNARLRPGVFSSTSSCSVKSLQLGPR</sequence>
<proteinExistence type="predicted"/>
<dbReference type="EMBL" id="CYGY02000023">
    <property type="protein sequence ID" value="SIT40065.1"/>
    <property type="molecule type" value="Genomic_DNA"/>
</dbReference>
<reference evidence="1" key="1">
    <citation type="submission" date="2016-12" db="EMBL/GenBank/DDBJ databases">
        <authorList>
            <person name="Moulin L."/>
        </authorList>
    </citation>
    <scope>NUCLEOTIDE SEQUENCE [LARGE SCALE GENOMIC DNA]</scope>
    <source>
        <strain evidence="1">STM 7183</strain>
    </source>
</reference>
<evidence type="ECO:0000313" key="2">
    <source>
        <dbReference type="Proteomes" id="UP000195569"/>
    </source>
</evidence>